<proteinExistence type="predicted"/>
<reference evidence="1" key="1">
    <citation type="submission" date="2019-08" db="EMBL/GenBank/DDBJ databases">
        <authorList>
            <person name="Kucharzyk K."/>
            <person name="Murdoch R.W."/>
            <person name="Higgins S."/>
            <person name="Loffler F."/>
        </authorList>
    </citation>
    <scope>NUCLEOTIDE SEQUENCE</scope>
</reference>
<gene>
    <name evidence="1" type="ORF">SDC9_174347</name>
</gene>
<sequence>MLVEAPPPVIGNVHVLHIKLSAHKIAIRVGQRSLACTDRFNLGSCKHNASSKALKKFVFERGPFVPDLYFAFCFWHLLKIETLLVYWQQNCKNSVNLPNEARNGRTIDLHSRPYCLRKNQVCSTNGLQAWRGDNIGRLKAGVPRYGYRYRKGFVGVHHQWHRHPLPPH</sequence>
<organism evidence="1">
    <name type="scientific">bioreactor metagenome</name>
    <dbReference type="NCBI Taxonomy" id="1076179"/>
    <lineage>
        <taxon>unclassified sequences</taxon>
        <taxon>metagenomes</taxon>
        <taxon>ecological metagenomes</taxon>
    </lineage>
</organism>
<comment type="caution">
    <text evidence="1">The sequence shown here is derived from an EMBL/GenBank/DDBJ whole genome shotgun (WGS) entry which is preliminary data.</text>
</comment>
<protein>
    <submittedName>
        <fullName evidence="1">Uncharacterized protein</fullName>
    </submittedName>
</protein>
<dbReference type="EMBL" id="VSSQ01076620">
    <property type="protein sequence ID" value="MPN26921.1"/>
    <property type="molecule type" value="Genomic_DNA"/>
</dbReference>
<name>A0A645GIW7_9ZZZZ</name>
<accession>A0A645GIW7</accession>
<evidence type="ECO:0000313" key="1">
    <source>
        <dbReference type="EMBL" id="MPN26921.1"/>
    </source>
</evidence>
<dbReference type="AlphaFoldDB" id="A0A645GIW7"/>